<dbReference type="EMBL" id="BLLK01000057">
    <property type="protein sequence ID" value="GFH57141.1"/>
    <property type="molecule type" value="Genomic_DNA"/>
</dbReference>
<sequence length="99" mass="11671">MVNKIVKIKWPQFCKEDEELLNSFPQGLDMTSYKCAAAMTSIYKRLYTDEKFRDCFWSAVNATGIFKRKFFGKFLDHNKISEGLLRLHSELKETHIEDV</sequence>
<gene>
    <name evidence="1" type="ORF">CTEN210_13617</name>
</gene>
<accession>A0AAD3D5N2</accession>
<organism evidence="1 2">
    <name type="scientific">Chaetoceros tenuissimus</name>
    <dbReference type="NCBI Taxonomy" id="426638"/>
    <lineage>
        <taxon>Eukaryota</taxon>
        <taxon>Sar</taxon>
        <taxon>Stramenopiles</taxon>
        <taxon>Ochrophyta</taxon>
        <taxon>Bacillariophyta</taxon>
        <taxon>Coscinodiscophyceae</taxon>
        <taxon>Chaetocerotophycidae</taxon>
        <taxon>Chaetocerotales</taxon>
        <taxon>Chaetocerotaceae</taxon>
        <taxon>Chaetoceros</taxon>
    </lineage>
</organism>
<protein>
    <submittedName>
        <fullName evidence="1">Uncharacterized protein</fullName>
    </submittedName>
</protein>
<comment type="caution">
    <text evidence="1">The sequence shown here is derived from an EMBL/GenBank/DDBJ whole genome shotgun (WGS) entry which is preliminary data.</text>
</comment>
<reference evidence="1 2" key="1">
    <citation type="journal article" date="2021" name="Sci. Rep.">
        <title>The genome of the diatom Chaetoceros tenuissimus carries an ancient integrated fragment of an extant virus.</title>
        <authorList>
            <person name="Hongo Y."/>
            <person name="Kimura K."/>
            <person name="Takaki Y."/>
            <person name="Yoshida Y."/>
            <person name="Baba S."/>
            <person name="Kobayashi G."/>
            <person name="Nagasaki K."/>
            <person name="Hano T."/>
            <person name="Tomaru Y."/>
        </authorList>
    </citation>
    <scope>NUCLEOTIDE SEQUENCE [LARGE SCALE GENOMIC DNA]</scope>
    <source>
        <strain evidence="1 2">NIES-3715</strain>
    </source>
</reference>
<dbReference type="Proteomes" id="UP001054902">
    <property type="component" value="Unassembled WGS sequence"/>
</dbReference>
<dbReference type="AlphaFoldDB" id="A0AAD3D5N2"/>
<evidence type="ECO:0000313" key="1">
    <source>
        <dbReference type="EMBL" id="GFH57141.1"/>
    </source>
</evidence>
<evidence type="ECO:0000313" key="2">
    <source>
        <dbReference type="Proteomes" id="UP001054902"/>
    </source>
</evidence>
<name>A0AAD3D5N2_9STRA</name>
<keyword evidence="2" id="KW-1185">Reference proteome</keyword>
<proteinExistence type="predicted"/>